<keyword evidence="4 7" id="KW-1133">Transmembrane helix</keyword>
<dbReference type="PANTHER" id="PTHR12385:SF14">
    <property type="entry name" value="CHOLINE TRANSPORTER-LIKE 2"/>
    <property type="match status" value="1"/>
</dbReference>
<reference evidence="8 9" key="1">
    <citation type="journal article" date="2017" name="PLoS Biol.">
        <title>The sea cucumber genome provides insights into morphological evolution and visceral regeneration.</title>
        <authorList>
            <person name="Zhang X."/>
            <person name="Sun L."/>
            <person name="Yuan J."/>
            <person name="Sun Y."/>
            <person name="Gao Y."/>
            <person name="Zhang L."/>
            <person name="Li S."/>
            <person name="Dai H."/>
            <person name="Hamel J.F."/>
            <person name="Liu C."/>
            <person name="Yu Y."/>
            <person name="Liu S."/>
            <person name="Lin W."/>
            <person name="Guo K."/>
            <person name="Jin S."/>
            <person name="Xu P."/>
            <person name="Storey K.B."/>
            <person name="Huan P."/>
            <person name="Zhang T."/>
            <person name="Zhou Y."/>
            <person name="Zhang J."/>
            <person name="Lin C."/>
            <person name="Li X."/>
            <person name="Xing L."/>
            <person name="Huo D."/>
            <person name="Sun M."/>
            <person name="Wang L."/>
            <person name="Mercier A."/>
            <person name="Li F."/>
            <person name="Yang H."/>
            <person name="Xiang J."/>
        </authorList>
    </citation>
    <scope>NUCLEOTIDE SEQUENCE [LARGE SCALE GENOMIC DNA]</scope>
    <source>
        <strain evidence="8">Shaxun</strain>
        <tissue evidence="8">Muscle</tissue>
    </source>
</reference>
<feature type="transmembrane region" description="Helical" evidence="7">
    <location>
        <begin position="206"/>
        <end position="225"/>
    </location>
</feature>
<evidence type="ECO:0000256" key="7">
    <source>
        <dbReference type="SAM" id="Phobius"/>
    </source>
</evidence>
<keyword evidence="6" id="KW-0325">Glycoprotein</keyword>
<evidence type="ECO:0000256" key="6">
    <source>
        <dbReference type="ARBA" id="ARBA00023180"/>
    </source>
</evidence>
<evidence type="ECO:0000256" key="5">
    <source>
        <dbReference type="ARBA" id="ARBA00023136"/>
    </source>
</evidence>
<evidence type="ECO:0000256" key="3">
    <source>
        <dbReference type="ARBA" id="ARBA00022692"/>
    </source>
</evidence>
<protein>
    <submittedName>
        <fullName evidence="8">Uncharacterized protein</fullName>
    </submittedName>
</protein>
<accession>A0A2G8KM12</accession>
<evidence type="ECO:0000313" key="9">
    <source>
        <dbReference type="Proteomes" id="UP000230750"/>
    </source>
</evidence>
<dbReference type="EMBL" id="MRZV01000484">
    <property type="protein sequence ID" value="PIK49051.1"/>
    <property type="molecule type" value="Genomic_DNA"/>
</dbReference>
<dbReference type="AlphaFoldDB" id="A0A2G8KM12"/>
<dbReference type="GO" id="GO:0022857">
    <property type="term" value="F:transmembrane transporter activity"/>
    <property type="evidence" value="ECO:0007669"/>
    <property type="project" value="InterPro"/>
</dbReference>
<comment type="similarity">
    <text evidence="2">Belongs to the CTL (choline transporter-like) family.</text>
</comment>
<feature type="transmembrane region" description="Helical" evidence="7">
    <location>
        <begin position="12"/>
        <end position="33"/>
    </location>
</feature>
<sequence>MQIGLETLTDVLCLILFILAIIVWLTVGLIAGLEGNPASLVMPTDSKGRTCGVDAEVREKPYLFYFNLVDCIQVETLTNLNCPTTQSMTERADLVNQQKCAPYYLASRPVYGRCVPEFLLTVDINSTDFDVQETIIDPLTESNIFDSGVTVAIFKKAVSFVLNFGSVLQVVYDDFLNAWYIIIIGILIGALLCFVWCCIMRYVAGIMVWGSILALHVLLAGGIFFCWNEYTELEGIPGSTDDFSLTLSLDSYLRLQKTWLIAGIVFFCCLPSCFCSCSVSAIESASL</sequence>
<evidence type="ECO:0000256" key="4">
    <source>
        <dbReference type="ARBA" id="ARBA00022989"/>
    </source>
</evidence>
<dbReference type="STRING" id="307972.A0A2G8KM12"/>
<dbReference type="OrthoDB" id="420519at2759"/>
<name>A0A2G8KM12_STIJA</name>
<evidence type="ECO:0000256" key="1">
    <source>
        <dbReference type="ARBA" id="ARBA00004141"/>
    </source>
</evidence>
<proteinExistence type="inferred from homology"/>
<feature type="transmembrane region" description="Helical" evidence="7">
    <location>
        <begin position="259"/>
        <end position="282"/>
    </location>
</feature>
<evidence type="ECO:0000313" key="8">
    <source>
        <dbReference type="EMBL" id="PIK49051.1"/>
    </source>
</evidence>
<comment type="subcellular location">
    <subcellularLocation>
        <location evidence="1">Membrane</location>
        <topology evidence="1">Multi-pass membrane protein</topology>
    </subcellularLocation>
</comment>
<keyword evidence="3 7" id="KW-0812">Transmembrane</keyword>
<comment type="caution">
    <text evidence="8">The sequence shown here is derived from an EMBL/GenBank/DDBJ whole genome shotgun (WGS) entry which is preliminary data.</text>
</comment>
<gene>
    <name evidence="8" type="ORF">BSL78_14066</name>
</gene>
<keyword evidence="5 7" id="KW-0472">Membrane</keyword>
<dbReference type="GO" id="GO:0016020">
    <property type="term" value="C:membrane"/>
    <property type="evidence" value="ECO:0007669"/>
    <property type="project" value="UniProtKB-SubCell"/>
</dbReference>
<evidence type="ECO:0000256" key="2">
    <source>
        <dbReference type="ARBA" id="ARBA00007168"/>
    </source>
</evidence>
<organism evidence="8 9">
    <name type="scientific">Stichopus japonicus</name>
    <name type="common">Sea cucumber</name>
    <dbReference type="NCBI Taxonomy" id="307972"/>
    <lineage>
        <taxon>Eukaryota</taxon>
        <taxon>Metazoa</taxon>
        <taxon>Echinodermata</taxon>
        <taxon>Eleutherozoa</taxon>
        <taxon>Echinozoa</taxon>
        <taxon>Holothuroidea</taxon>
        <taxon>Aspidochirotacea</taxon>
        <taxon>Aspidochirotida</taxon>
        <taxon>Stichopodidae</taxon>
        <taxon>Apostichopus</taxon>
    </lineage>
</organism>
<dbReference type="PANTHER" id="PTHR12385">
    <property type="entry name" value="CHOLINE TRANSPORTER-LIKE (SLC FAMILY 44)"/>
    <property type="match status" value="1"/>
</dbReference>
<dbReference type="InterPro" id="IPR007603">
    <property type="entry name" value="Choline_transptr-like"/>
</dbReference>
<dbReference type="Proteomes" id="UP000230750">
    <property type="component" value="Unassembled WGS sequence"/>
</dbReference>
<feature type="transmembrane region" description="Helical" evidence="7">
    <location>
        <begin position="178"/>
        <end position="199"/>
    </location>
</feature>
<keyword evidence="9" id="KW-1185">Reference proteome</keyword>